<dbReference type="PANTHER" id="PTHR35977:SF1">
    <property type="entry name" value="DYNEIN AXONEMAL ASSEMBLY FACTOR 8"/>
    <property type="match status" value="1"/>
</dbReference>
<feature type="region of interest" description="Disordered" evidence="6">
    <location>
        <begin position="125"/>
        <end position="169"/>
    </location>
</feature>
<dbReference type="AlphaFoldDB" id="A0A8C9F6M3"/>
<accession>A0A8C9F6M3</accession>
<evidence type="ECO:0000256" key="1">
    <source>
        <dbReference type="ARBA" id="ARBA00022490"/>
    </source>
</evidence>
<evidence type="ECO:0000313" key="8">
    <source>
        <dbReference type="Proteomes" id="UP000694428"/>
    </source>
</evidence>
<dbReference type="GO" id="GO:0120293">
    <property type="term" value="C:dynein axonemal particle"/>
    <property type="evidence" value="ECO:0007669"/>
    <property type="project" value="UniProtKB-SubCell"/>
</dbReference>
<comment type="subcellular location">
    <subcellularLocation>
        <location evidence="3">Dynein axonemal particle</location>
    </subcellularLocation>
</comment>
<feature type="region of interest" description="Disordered" evidence="6">
    <location>
        <begin position="499"/>
        <end position="518"/>
    </location>
</feature>
<dbReference type="Ensembl" id="ENSPSTT00000010521.1">
    <property type="protein sequence ID" value="ENSPSTP00000010019.1"/>
    <property type="gene ID" value="ENSPSTG00000007077.1"/>
</dbReference>
<evidence type="ECO:0000256" key="3">
    <source>
        <dbReference type="ARBA" id="ARBA00024190"/>
    </source>
</evidence>
<keyword evidence="8" id="KW-1185">Reference proteome</keyword>
<feature type="region of interest" description="Disordered" evidence="6">
    <location>
        <begin position="204"/>
        <end position="231"/>
    </location>
</feature>
<comment type="function">
    <text evidence="2">In cyliated cells, dynein axonemal particle-specific protein required for deployment of ODA to the axoneme. Interacts with outer dynein arm (ODA) subunits.</text>
</comment>
<dbReference type="PANTHER" id="PTHR35977">
    <property type="entry name" value="CHROMOSOME 16 OPEN READING FRAME 71"/>
    <property type="match status" value="1"/>
</dbReference>
<evidence type="ECO:0000256" key="5">
    <source>
        <dbReference type="ARBA" id="ARBA00030565"/>
    </source>
</evidence>
<reference evidence="7" key="2">
    <citation type="submission" date="2025-09" db="UniProtKB">
        <authorList>
            <consortium name="Ensembl"/>
        </authorList>
    </citation>
    <scope>IDENTIFICATION</scope>
</reference>
<feature type="compositionally biased region" description="Basic and acidic residues" evidence="6">
    <location>
        <begin position="125"/>
        <end position="137"/>
    </location>
</feature>
<evidence type="ECO:0000256" key="4">
    <source>
        <dbReference type="ARBA" id="ARBA00024428"/>
    </source>
</evidence>
<dbReference type="GO" id="GO:0070840">
    <property type="term" value="F:dynein complex binding"/>
    <property type="evidence" value="ECO:0007669"/>
    <property type="project" value="InterPro"/>
</dbReference>
<protein>
    <recommendedName>
        <fullName evidence="4">Dynein axonemal assembly factor 8</fullName>
    </recommendedName>
    <alternativeName>
        <fullName evidence="5">Dynein axonemal-associated protein 1</fullName>
    </alternativeName>
</protein>
<dbReference type="Proteomes" id="UP000694428">
    <property type="component" value="Unplaced"/>
</dbReference>
<name>A0A8C9F6M3_PAVCR</name>
<feature type="region of interest" description="Disordered" evidence="6">
    <location>
        <begin position="366"/>
        <end position="396"/>
    </location>
</feature>
<evidence type="ECO:0000256" key="2">
    <source>
        <dbReference type="ARBA" id="ARBA00024177"/>
    </source>
</evidence>
<feature type="region of interest" description="Disordered" evidence="6">
    <location>
        <begin position="1"/>
        <end position="26"/>
    </location>
</feature>
<organism evidence="7 8">
    <name type="scientific">Pavo cristatus</name>
    <name type="common">Indian peafowl</name>
    <name type="synonym">Blue peafowl</name>
    <dbReference type="NCBI Taxonomy" id="9049"/>
    <lineage>
        <taxon>Eukaryota</taxon>
        <taxon>Metazoa</taxon>
        <taxon>Chordata</taxon>
        <taxon>Craniata</taxon>
        <taxon>Vertebrata</taxon>
        <taxon>Euteleostomi</taxon>
        <taxon>Archelosauria</taxon>
        <taxon>Archosauria</taxon>
        <taxon>Dinosauria</taxon>
        <taxon>Saurischia</taxon>
        <taxon>Theropoda</taxon>
        <taxon>Coelurosauria</taxon>
        <taxon>Aves</taxon>
        <taxon>Neognathae</taxon>
        <taxon>Galloanserae</taxon>
        <taxon>Galliformes</taxon>
        <taxon>Phasianidae</taxon>
        <taxon>Phasianinae</taxon>
        <taxon>Pavo</taxon>
    </lineage>
</organism>
<feature type="compositionally biased region" description="Basic and acidic residues" evidence="6">
    <location>
        <begin position="159"/>
        <end position="168"/>
    </location>
</feature>
<evidence type="ECO:0000256" key="6">
    <source>
        <dbReference type="SAM" id="MobiDB-lite"/>
    </source>
</evidence>
<keyword evidence="1" id="KW-0963">Cytoplasm</keyword>
<evidence type="ECO:0000313" key="7">
    <source>
        <dbReference type="Ensembl" id="ENSPSTP00000010019.1"/>
    </source>
</evidence>
<proteinExistence type="predicted"/>
<reference evidence="7" key="1">
    <citation type="submission" date="2025-08" db="UniProtKB">
        <authorList>
            <consortium name="Ensembl"/>
        </authorList>
    </citation>
    <scope>IDENTIFICATION</scope>
</reference>
<dbReference type="InterPro" id="IPR031531">
    <property type="entry name" value="DNAAF8"/>
</dbReference>
<dbReference type="Pfam" id="PF15773">
    <property type="entry name" value="DAAP1"/>
    <property type="match status" value="2"/>
</dbReference>
<sequence length="560" mass="62439">MATEGQSEDAEHPSEPPTAPIGSNSTFRWGDILAAVKDQLPSLDSDTSTSDCESDGELFIFQREQPNLIPDLSDELLEFSLEDSAMQKTEEKKWNGDLRSLGHQEKTDGAQVIAKEYVQVVKDEASNLSSHTEEIPSQKEAVLEESLADSTDGLEEEEPGKQQAREKGNSCLNTSLFLEDLCSKKERRKLIETKILSKVFLEPSAGHPELSNKPPSCGISNSLERSAKEETSAAGHLQELSCLSLQNTEIWDLEKTSAELEQQKNTQNTRAEIAFSSVDYETFRSRSEKQLMEKLEELCDRQSRTLPSCCRWPSAKISVQEEQENKKDIAFLSSSPSSLRMDAVRLQCLPEPLTVYIDLRDAEPQKSVTLPDEKQSAGDSSTDEDETVTVMDQGERKTRKNCSGKCLLLQQLRRARKEASELLHKASAPAEGLKGIKQDPGSLEEVDAFKGSQNQNLKVREGTHEVISRKLVRLEPEKRNTSLSSQSGAGIETKNIRRAEKVQHSGNASDSPLPTKEFPRYHTRKVTSDFHYGLSNCVRLKNTTCMVCKLEQKDVSGFLT</sequence>